<evidence type="ECO:0000256" key="1">
    <source>
        <dbReference type="SAM" id="Phobius"/>
    </source>
</evidence>
<comment type="caution">
    <text evidence="2">The sequence shown here is derived from an EMBL/GenBank/DDBJ whole genome shotgun (WGS) entry which is preliminary data.</text>
</comment>
<accession>A0ABS0U2Z4</accession>
<dbReference type="RefSeq" id="WP_198689049.1">
    <property type="nucleotide sequence ID" value="NZ_CAWPUD010000021.1"/>
</dbReference>
<keyword evidence="1" id="KW-0472">Membrane</keyword>
<keyword evidence="3" id="KW-1185">Reference proteome</keyword>
<keyword evidence="1" id="KW-0812">Transmembrane</keyword>
<feature type="transmembrane region" description="Helical" evidence="1">
    <location>
        <begin position="20"/>
        <end position="38"/>
    </location>
</feature>
<feature type="transmembrane region" description="Helical" evidence="1">
    <location>
        <begin position="44"/>
        <end position="61"/>
    </location>
</feature>
<sequence length="132" mass="15246">MQPENLTGKVVIATLKSWRFVSGISAFAALMATAVFMTTTSNHAIYAMSLFSALLSQYYCWRTWLDSHYFQLLNLHTEKNAEFDQALLLIFNKTPRPRTQHDRFQGAIKLLKRAVMSLTLQLELFLLFILVR</sequence>
<name>A0ABS0U2Z4_9GAMM</name>
<dbReference type="Proteomes" id="UP000696184">
    <property type="component" value="Unassembled WGS sequence"/>
</dbReference>
<organism evidence="2 3">
    <name type="scientific">Xenorhabdus lircayensis</name>
    <dbReference type="NCBI Taxonomy" id="2763499"/>
    <lineage>
        <taxon>Bacteria</taxon>
        <taxon>Pseudomonadati</taxon>
        <taxon>Pseudomonadota</taxon>
        <taxon>Gammaproteobacteria</taxon>
        <taxon>Enterobacterales</taxon>
        <taxon>Morganellaceae</taxon>
        <taxon>Xenorhabdus</taxon>
    </lineage>
</organism>
<dbReference type="EMBL" id="JACOII010000024">
    <property type="protein sequence ID" value="MBI6548255.1"/>
    <property type="molecule type" value="Genomic_DNA"/>
</dbReference>
<reference evidence="2 3" key="1">
    <citation type="submission" date="2020-08" db="EMBL/GenBank/DDBJ databases">
        <title>Description of Xenorhabdus lircayensis sp. nov., the symbiotic bacterium associated with the entomopathogenic nematode Steirnernema unicornum.</title>
        <authorList>
            <person name="Castaneda-Alvarez C."/>
            <person name="Prodan S."/>
            <person name="Zamorano A."/>
            <person name="San-Blas E."/>
            <person name="Aballay E."/>
        </authorList>
    </citation>
    <scope>NUCLEOTIDE SEQUENCE [LARGE SCALE GENOMIC DNA]</scope>
    <source>
        <strain evidence="2 3">VLS</strain>
    </source>
</reference>
<protein>
    <submittedName>
        <fullName evidence="2">Uncharacterized protein</fullName>
    </submittedName>
</protein>
<evidence type="ECO:0000313" key="2">
    <source>
        <dbReference type="EMBL" id="MBI6548255.1"/>
    </source>
</evidence>
<keyword evidence="1" id="KW-1133">Transmembrane helix</keyword>
<proteinExistence type="predicted"/>
<gene>
    <name evidence="2" type="ORF">H8A87_05830</name>
</gene>
<evidence type="ECO:0000313" key="3">
    <source>
        <dbReference type="Proteomes" id="UP000696184"/>
    </source>
</evidence>